<dbReference type="Gene3D" id="3.90.1150.10">
    <property type="entry name" value="Aspartate Aminotransferase, domain 1"/>
    <property type="match status" value="1"/>
</dbReference>
<feature type="non-terminal residue" evidence="2">
    <location>
        <position position="295"/>
    </location>
</feature>
<proteinExistence type="predicted"/>
<accession>A0A381WIU5</accession>
<dbReference type="PANTHER" id="PTHR43586:SF15">
    <property type="entry name" value="BLR3095 PROTEIN"/>
    <property type="match status" value="1"/>
</dbReference>
<dbReference type="PANTHER" id="PTHR43586">
    <property type="entry name" value="CYSTEINE DESULFURASE"/>
    <property type="match status" value="1"/>
</dbReference>
<dbReference type="InterPro" id="IPR015421">
    <property type="entry name" value="PyrdxlP-dep_Trfase_major"/>
</dbReference>
<gene>
    <name evidence="2" type="ORF">METZ01_LOCUS105226</name>
</gene>
<protein>
    <recommendedName>
        <fullName evidence="1">Aminotransferase class V domain-containing protein</fullName>
    </recommendedName>
</protein>
<dbReference type="SUPFAM" id="SSF53383">
    <property type="entry name" value="PLP-dependent transferases"/>
    <property type="match status" value="1"/>
</dbReference>
<dbReference type="InterPro" id="IPR015422">
    <property type="entry name" value="PyrdxlP-dep_Trfase_small"/>
</dbReference>
<dbReference type="Pfam" id="PF00266">
    <property type="entry name" value="Aminotran_5"/>
    <property type="match status" value="1"/>
</dbReference>
<reference evidence="2" key="1">
    <citation type="submission" date="2018-05" db="EMBL/GenBank/DDBJ databases">
        <authorList>
            <person name="Lanie J.A."/>
            <person name="Ng W.-L."/>
            <person name="Kazmierczak K.M."/>
            <person name="Andrzejewski T.M."/>
            <person name="Davidsen T.M."/>
            <person name="Wayne K.J."/>
            <person name="Tettelin H."/>
            <person name="Glass J.I."/>
            <person name="Rusch D."/>
            <person name="Podicherti R."/>
            <person name="Tsui H.-C.T."/>
            <person name="Winkler M.E."/>
        </authorList>
    </citation>
    <scope>NUCLEOTIDE SEQUENCE</scope>
</reference>
<dbReference type="InterPro" id="IPR015424">
    <property type="entry name" value="PyrdxlP-dep_Trfase"/>
</dbReference>
<dbReference type="Gene3D" id="3.40.640.10">
    <property type="entry name" value="Type I PLP-dependent aspartate aminotransferase-like (Major domain)"/>
    <property type="match status" value="1"/>
</dbReference>
<evidence type="ECO:0000313" key="2">
    <source>
        <dbReference type="EMBL" id="SVA52372.1"/>
    </source>
</evidence>
<dbReference type="AlphaFoldDB" id="A0A381WIU5"/>
<organism evidence="2">
    <name type="scientific">marine metagenome</name>
    <dbReference type="NCBI Taxonomy" id="408172"/>
    <lineage>
        <taxon>unclassified sequences</taxon>
        <taxon>metagenomes</taxon>
        <taxon>ecological metagenomes</taxon>
    </lineage>
</organism>
<dbReference type="EMBL" id="UINC01011932">
    <property type="protein sequence ID" value="SVA52372.1"/>
    <property type="molecule type" value="Genomic_DNA"/>
</dbReference>
<evidence type="ECO:0000259" key="1">
    <source>
        <dbReference type="Pfam" id="PF00266"/>
    </source>
</evidence>
<feature type="domain" description="Aminotransferase class V" evidence="1">
    <location>
        <begin position="54"/>
        <end position="224"/>
    </location>
</feature>
<dbReference type="InterPro" id="IPR000192">
    <property type="entry name" value="Aminotrans_V_dom"/>
</dbReference>
<name>A0A381WIU5_9ZZZZ</name>
<sequence>MLLPNQHHLFDIPDDVTYLNCAYISPSLKSVTKAGRRGMGKKSQPWTITPLDFFKESEEARILFSQIIGSSSEDIAIIPAVSYGISTAALNLPIKKNENVVVLEEQFPSNYYGWVENVKRADGELIVVSRPEEGSLISAILSAINEKTAVVALPNCHWTDGAVVDLLEVSAKCRQYGAALVLDLAQSAGVVPFSVKEIDPDFVIAPCYKWLLGPYSLGFLYVAPRRQGGNPLEHNWIDRANSEDFAGLVNYRDEFQPGARKFDVGERSNFALMPMAVAALKQLLEWDVENVSETL</sequence>